<dbReference type="NCBIfam" id="TIGR02841">
    <property type="entry name" value="spore_YyaC"/>
    <property type="match status" value="1"/>
</dbReference>
<evidence type="ECO:0000313" key="2">
    <source>
        <dbReference type="Proteomes" id="UP000245998"/>
    </source>
</evidence>
<dbReference type="InterPro" id="IPR023430">
    <property type="entry name" value="Pept_HybD-like_dom_sf"/>
</dbReference>
<dbReference type="InterPro" id="IPR009665">
    <property type="entry name" value="YyaC"/>
</dbReference>
<dbReference type="SUPFAM" id="SSF53163">
    <property type="entry name" value="HybD-like"/>
    <property type="match status" value="1"/>
</dbReference>
<evidence type="ECO:0000313" key="1">
    <source>
        <dbReference type="EMBL" id="PWA06709.1"/>
    </source>
</evidence>
<dbReference type="Pfam" id="PF06866">
    <property type="entry name" value="DUF1256"/>
    <property type="match status" value="1"/>
</dbReference>
<dbReference type="EMBL" id="QCZG01000056">
    <property type="protein sequence ID" value="PWA06709.1"/>
    <property type="molecule type" value="Genomic_DNA"/>
</dbReference>
<keyword evidence="1" id="KW-0378">Hydrolase</keyword>
<dbReference type="AlphaFoldDB" id="A0A2U1JP20"/>
<accession>A0A2U1JP20</accession>
<dbReference type="GO" id="GO:0008233">
    <property type="term" value="F:peptidase activity"/>
    <property type="evidence" value="ECO:0007669"/>
    <property type="project" value="UniProtKB-KW"/>
</dbReference>
<sequence>MNLHDKVLKKKTKPLRIHHEENHANSTFSSYLDSLIPNSECPIVIVCIGTDRSTGDSLGPLVGTKLKNRFPGYNIYGTLQSPVHAVNLQETLRNIEQKYRNPFVIGIDACLGKLSSIGFVSAGIGPVRPGAGVHKQLPAVGDIHITGIVNVGGFMEHIVLQNTRLHLVMTMADFIADGLFLSLYKRKPKGFKNEMVSS</sequence>
<proteinExistence type="predicted"/>
<dbReference type="OrthoDB" id="9815953at2"/>
<organism evidence="1 2">
    <name type="scientific">Pueribacillus theae</name>
    <dbReference type="NCBI Taxonomy" id="2171751"/>
    <lineage>
        <taxon>Bacteria</taxon>
        <taxon>Bacillati</taxon>
        <taxon>Bacillota</taxon>
        <taxon>Bacilli</taxon>
        <taxon>Bacillales</taxon>
        <taxon>Bacillaceae</taxon>
        <taxon>Pueribacillus</taxon>
    </lineage>
</organism>
<dbReference type="RefSeq" id="WP_116556130.1">
    <property type="nucleotide sequence ID" value="NZ_QCZG01000056.1"/>
</dbReference>
<comment type="caution">
    <text evidence="1">The sequence shown here is derived from an EMBL/GenBank/DDBJ whole genome shotgun (WGS) entry which is preliminary data.</text>
</comment>
<gene>
    <name evidence="1" type="primary">yyaC</name>
    <name evidence="1" type="ORF">DCC39_17230</name>
</gene>
<keyword evidence="1" id="KW-0645">Protease</keyword>
<protein>
    <submittedName>
        <fullName evidence="1">Spore protease YyaC</fullName>
    </submittedName>
</protein>
<name>A0A2U1JP20_9BACI</name>
<reference evidence="1 2" key="1">
    <citation type="submission" date="2018-04" db="EMBL/GenBank/DDBJ databases">
        <title>Camelliibacillus theae gen. nov., sp. nov., isolated from Pu'er tea.</title>
        <authorList>
            <person name="Niu L."/>
        </authorList>
    </citation>
    <scope>NUCLEOTIDE SEQUENCE [LARGE SCALE GENOMIC DNA]</scope>
    <source>
        <strain evidence="1 2">T8</strain>
    </source>
</reference>
<dbReference type="Proteomes" id="UP000245998">
    <property type="component" value="Unassembled WGS sequence"/>
</dbReference>
<dbReference type="GO" id="GO:0006508">
    <property type="term" value="P:proteolysis"/>
    <property type="evidence" value="ECO:0007669"/>
    <property type="project" value="UniProtKB-KW"/>
</dbReference>
<keyword evidence="2" id="KW-1185">Reference proteome</keyword>